<protein>
    <submittedName>
        <fullName evidence="2">ROK family protein</fullName>
    </submittedName>
</protein>
<sequence length="411" mass="42909">MPSNPAAPSAPAAVFVPGRRASGSARRRTSASFVLRAVLEHGPVARSTIARLTGLSPASVTDYCAQFIGLGLIREAHAPRRSNGVGRPHLPVDLDVSRFLVGGVHIAVPYTTVALLDLRGRIVAQRRRSHDSTEPGWVLARAAEGLHALLAEHAPGTTLLGVGVAAGGWVDRGSGTIVDHALLGWRGVPVRDMLGGHTGLPVHVDGHSRALVNGERLFGRARSGQSVLHLFIGNVVDAAFATNDQVHYGPRSQAGAIAHLPVNGGIRPCRCGRTGCLQAEVSEQTLCRRAREAGVIDTPDPMLVLAAANNGDPVAADLLVERARLVGRAVGLLLDVLNPDTVVVTELGVIHREDCLAALRAEARTHTSMATDVEQAVVPSSFPDSVLATAGGSVALDVLYRDPLGVPTGAN</sequence>
<dbReference type="InterPro" id="IPR036390">
    <property type="entry name" value="WH_DNA-bd_sf"/>
</dbReference>
<dbReference type="Gene3D" id="1.10.10.10">
    <property type="entry name" value="Winged helix-like DNA-binding domain superfamily/Winged helix DNA-binding domain"/>
    <property type="match status" value="1"/>
</dbReference>
<dbReference type="EMBL" id="JANFNG010000001">
    <property type="protein sequence ID" value="MCQ4079429.1"/>
    <property type="molecule type" value="Genomic_DNA"/>
</dbReference>
<accession>A0ABT1PP29</accession>
<evidence type="ECO:0000256" key="1">
    <source>
        <dbReference type="ARBA" id="ARBA00006479"/>
    </source>
</evidence>
<name>A0ABT1PP29_9ACTN</name>
<dbReference type="InterPro" id="IPR000600">
    <property type="entry name" value="ROK"/>
</dbReference>
<dbReference type="Gene3D" id="3.30.420.40">
    <property type="match status" value="2"/>
</dbReference>
<gene>
    <name evidence="2" type="ORF">NGB36_02135</name>
</gene>
<dbReference type="PANTHER" id="PTHR18964:SF149">
    <property type="entry name" value="BIFUNCTIONAL UDP-N-ACETYLGLUCOSAMINE 2-EPIMERASE_N-ACETYLMANNOSAMINE KINASE"/>
    <property type="match status" value="1"/>
</dbReference>
<organism evidence="2 3">
    <name type="scientific">Streptomyces humicola</name>
    <dbReference type="NCBI Taxonomy" id="2953240"/>
    <lineage>
        <taxon>Bacteria</taxon>
        <taxon>Bacillati</taxon>
        <taxon>Actinomycetota</taxon>
        <taxon>Actinomycetes</taxon>
        <taxon>Kitasatosporales</taxon>
        <taxon>Streptomycetaceae</taxon>
        <taxon>Streptomyces</taxon>
    </lineage>
</organism>
<evidence type="ECO:0000313" key="2">
    <source>
        <dbReference type="EMBL" id="MCQ4079429.1"/>
    </source>
</evidence>
<keyword evidence="3" id="KW-1185">Reference proteome</keyword>
<dbReference type="Pfam" id="PF00480">
    <property type="entry name" value="ROK"/>
    <property type="match status" value="1"/>
</dbReference>
<comment type="similarity">
    <text evidence="1">Belongs to the ROK (NagC/XylR) family.</text>
</comment>
<dbReference type="InterPro" id="IPR036388">
    <property type="entry name" value="WH-like_DNA-bd_sf"/>
</dbReference>
<dbReference type="InterPro" id="IPR043129">
    <property type="entry name" value="ATPase_NBD"/>
</dbReference>
<comment type="caution">
    <text evidence="2">The sequence shown here is derived from an EMBL/GenBank/DDBJ whole genome shotgun (WGS) entry which is preliminary data.</text>
</comment>
<reference evidence="2" key="1">
    <citation type="submission" date="2022-06" db="EMBL/GenBank/DDBJ databases">
        <title>Draft genome sequence of Streptomyces sp. RB6PN25 isolated from peat swamp forest in Thailand.</title>
        <authorList>
            <person name="Duangmal K."/>
            <person name="Klaysubun C."/>
        </authorList>
    </citation>
    <scope>NUCLEOTIDE SEQUENCE</scope>
    <source>
        <strain evidence="2">RB6PN25</strain>
    </source>
</reference>
<dbReference type="PANTHER" id="PTHR18964">
    <property type="entry name" value="ROK (REPRESSOR, ORF, KINASE) FAMILY"/>
    <property type="match status" value="1"/>
</dbReference>
<dbReference type="RefSeq" id="WP_255918274.1">
    <property type="nucleotide sequence ID" value="NZ_JANFNG010000001.1"/>
</dbReference>
<dbReference type="SUPFAM" id="SSF46785">
    <property type="entry name" value="Winged helix' DNA-binding domain"/>
    <property type="match status" value="1"/>
</dbReference>
<dbReference type="Proteomes" id="UP001057702">
    <property type="component" value="Unassembled WGS sequence"/>
</dbReference>
<evidence type="ECO:0000313" key="3">
    <source>
        <dbReference type="Proteomes" id="UP001057702"/>
    </source>
</evidence>
<proteinExistence type="inferred from homology"/>
<dbReference type="SUPFAM" id="SSF53067">
    <property type="entry name" value="Actin-like ATPase domain"/>
    <property type="match status" value="1"/>
</dbReference>